<keyword evidence="7" id="KW-0436">Ligase</keyword>
<feature type="transmembrane region" description="Helical" evidence="5">
    <location>
        <begin position="231"/>
        <end position="251"/>
    </location>
</feature>
<dbReference type="Pfam" id="PF04932">
    <property type="entry name" value="Wzy_C"/>
    <property type="match status" value="1"/>
</dbReference>
<sequence length="432" mass="48930">KIAFVVFIFTNTLALGYFNITINPLSYLFLIWGIAIICYNFIKKEIDFHDHKFVLILIYGFLLLFATVINQYSNQKSFILALMQLIIFTLIYNNPRNFTINDIKNELKIIVPLVNILTALASGISILMYLCDFSSSCYGWPIGMVNDRLFGIYFNCNPAAFLAAITILLALIAIKNKSKYSHLYMINIIIEVIYIILTKCRSAMIIIAIIITALCYAYFIKNKNFSKIKRYGLSIIICIGIFLGTIVTTNITSSIVNKQQENSRFQIEEVFTSIDLLLKGDVQPALKLIDQVSSGRIELLKTSYQVWQTSPIIGIGAGNFQTIGTHETSGTVVKQIQVVHSHNIFVETLVTTGIIGATIFLIFLFKTIKSLLKLFSNKSFNTYLMILLFTLIVVSEFIGSLFDYGVFYTYSLSATLFWLFLGYLNQIEKDDG</sequence>
<dbReference type="GO" id="GO:0016874">
    <property type="term" value="F:ligase activity"/>
    <property type="evidence" value="ECO:0007669"/>
    <property type="project" value="UniProtKB-KW"/>
</dbReference>
<accession>A0A9D2BLK8</accession>
<dbReference type="InterPro" id="IPR051533">
    <property type="entry name" value="WaaL-like"/>
</dbReference>
<evidence type="ECO:0000259" key="6">
    <source>
        <dbReference type="Pfam" id="PF04932"/>
    </source>
</evidence>
<feature type="transmembrane region" description="Helical" evidence="5">
    <location>
        <begin position="54"/>
        <end position="72"/>
    </location>
</feature>
<evidence type="ECO:0000256" key="2">
    <source>
        <dbReference type="ARBA" id="ARBA00022692"/>
    </source>
</evidence>
<dbReference type="Proteomes" id="UP000886724">
    <property type="component" value="Unassembled WGS sequence"/>
</dbReference>
<evidence type="ECO:0000256" key="4">
    <source>
        <dbReference type="ARBA" id="ARBA00023136"/>
    </source>
</evidence>
<feature type="transmembrane region" description="Helical" evidence="5">
    <location>
        <begin position="349"/>
        <end position="368"/>
    </location>
</feature>
<reference evidence="7" key="2">
    <citation type="submission" date="2021-04" db="EMBL/GenBank/DDBJ databases">
        <authorList>
            <person name="Gilroy R."/>
        </authorList>
    </citation>
    <scope>NUCLEOTIDE SEQUENCE</scope>
    <source>
        <strain evidence="7">ChiGjej1B1-14440</strain>
    </source>
</reference>
<keyword evidence="3 5" id="KW-1133">Transmembrane helix</keyword>
<feature type="non-terminal residue" evidence="7">
    <location>
        <position position="1"/>
    </location>
</feature>
<name>A0A9D2BLK8_9FIRM</name>
<organism evidence="7 8">
    <name type="scientific">Candidatus Erysipelatoclostridium merdavium</name>
    <dbReference type="NCBI Taxonomy" id="2838566"/>
    <lineage>
        <taxon>Bacteria</taxon>
        <taxon>Bacillati</taxon>
        <taxon>Bacillota</taxon>
        <taxon>Erysipelotrichia</taxon>
        <taxon>Erysipelotrichales</taxon>
        <taxon>Erysipelotrichales incertae sedis</taxon>
    </lineage>
</organism>
<feature type="domain" description="O-antigen ligase-related" evidence="6">
    <location>
        <begin position="189"/>
        <end position="361"/>
    </location>
</feature>
<feature type="transmembrane region" description="Helical" evidence="5">
    <location>
        <begin position="203"/>
        <end position="219"/>
    </location>
</feature>
<evidence type="ECO:0000313" key="7">
    <source>
        <dbReference type="EMBL" id="HIX80548.1"/>
    </source>
</evidence>
<comment type="subcellular location">
    <subcellularLocation>
        <location evidence="1">Membrane</location>
        <topology evidence="1">Multi-pass membrane protein</topology>
    </subcellularLocation>
</comment>
<dbReference type="InterPro" id="IPR007016">
    <property type="entry name" value="O-antigen_ligase-rel_domated"/>
</dbReference>
<dbReference type="EMBL" id="DXET01000029">
    <property type="protein sequence ID" value="HIX80548.1"/>
    <property type="molecule type" value="Genomic_DNA"/>
</dbReference>
<evidence type="ECO:0000313" key="8">
    <source>
        <dbReference type="Proteomes" id="UP000886724"/>
    </source>
</evidence>
<feature type="transmembrane region" description="Helical" evidence="5">
    <location>
        <begin position="78"/>
        <end position="95"/>
    </location>
</feature>
<proteinExistence type="predicted"/>
<gene>
    <name evidence="7" type="ORF">H9980_01050</name>
</gene>
<dbReference type="GO" id="GO:0016020">
    <property type="term" value="C:membrane"/>
    <property type="evidence" value="ECO:0007669"/>
    <property type="project" value="UniProtKB-SubCell"/>
</dbReference>
<evidence type="ECO:0000256" key="3">
    <source>
        <dbReference type="ARBA" id="ARBA00022989"/>
    </source>
</evidence>
<evidence type="ECO:0000256" key="5">
    <source>
        <dbReference type="SAM" id="Phobius"/>
    </source>
</evidence>
<reference evidence="7" key="1">
    <citation type="journal article" date="2021" name="PeerJ">
        <title>Extensive microbial diversity within the chicken gut microbiome revealed by metagenomics and culture.</title>
        <authorList>
            <person name="Gilroy R."/>
            <person name="Ravi A."/>
            <person name="Getino M."/>
            <person name="Pursley I."/>
            <person name="Horton D.L."/>
            <person name="Alikhan N.F."/>
            <person name="Baker D."/>
            <person name="Gharbi K."/>
            <person name="Hall N."/>
            <person name="Watson M."/>
            <person name="Adriaenssens E.M."/>
            <person name="Foster-Nyarko E."/>
            <person name="Jarju S."/>
            <person name="Secka A."/>
            <person name="Antonio M."/>
            <person name="Oren A."/>
            <person name="Chaudhuri R.R."/>
            <person name="La Ragione R."/>
            <person name="Hildebrand F."/>
            <person name="Pallen M.J."/>
        </authorList>
    </citation>
    <scope>NUCLEOTIDE SEQUENCE</scope>
    <source>
        <strain evidence="7">ChiGjej1B1-14440</strain>
    </source>
</reference>
<dbReference type="PANTHER" id="PTHR37422">
    <property type="entry name" value="TEICHURONIC ACID BIOSYNTHESIS PROTEIN TUAE"/>
    <property type="match status" value="1"/>
</dbReference>
<dbReference type="AlphaFoldDB" id="A0A9D2BLK8"/>
<feature type="transmembrane region" description="Helical" evidence="5">
    <location>
        <begin position="405"/>
        <end position="424"/>
    </location>
</feature>
<dbReference type="PANTHER" id="PTHR37422:SF13">
    <property type="entry name" value="LIPOPOLYSACCHARIDE BIOSYNTHESIS PROTEIN PA4999-RELATED"/>
    <property type="match status" value="1"/>
</dbReference>
<keyword evidence="2 5" id="KW-0812">Transmembrane</keyword>
<feature type="transmembrane region" description="Helical" evidence="5">
    <location>
        <begin position="107"/>
        <end position="130"/>
    </location>
</feature>
<evidence type="ECO:0000256" key="1">
    <source>
        <dbReference type="ARBA" id="ARBA00004141"/>
    </source>
</evidence>
<feature type="transmembrane region" description="Helical" evidence="5">
    <location>
        <begin position="150"/>
        <end position="174"/>
    </location>
</feature>
<feature type="transmembrane region" description="Helical" evidence="5">
    <location>
        <begin position="181"/>
        <end position="197"/>
    </location>
</feature>
<comment type="caution">
    <text evidence="7">The sequence shown here is derived from an EMBL/GenBank/DDBJ whole genome shotgun (WGS) entry which is preliminary data.</text>
</comment>
<feature type="transmembrane region" description="Helical" evidence="5">
    <location>
        <begin position="24"/>
        <end position="42"/>
    </location>
</feature>
<protein>
    <submittedName>
        <fullName evidence="7">O-antigen ligase family protein</fullName>
    </submittedName>
</protein>
<feature type="transmembrane region" description="Helical" evidence="5">
    <location>
        <begin position="380"/>
        <end position="399"/>
    </location>
</feature>
<keyword evidence="4 5" id="KW-0472">Membrane</keyword>